<feature type="domain" description="C2H2-type" evidence="16">
    <location>
        <begin position="1610"/>
        <end position="1637"/>
    </location>
</feature>
<feature type="domain" description="C2H2-type" evidence="16">
    <location>
        <begin position="1202"/>
        <end position="1235"/>
    </location>
</feature>
<feature type="domain" description="C2H2-type" evidence="16">
    <location>
        <begin position="1696"/>
        <end position="1723"/>
    </location>
</feature>
<dbReference type="GO" id="GO:0048598">
    <property type="term" value="P:embryonic morphogenesis"/>
    <property type="evidence" value="ECO:0007669"/>
    <property type="project" value="UniProtKB-ARBA"/>
</dbReference>
<feature type="domain" description="C2H2-type" evidence="16">
    <location>
        <begin position="1472"/>
        <end position="1499"/>
    </location>
</feature>
<evidence type="ECO:0000256" key="7">
    <source>
        <dbReference type="ARBA" id="ARBA00022771"/>
    </source>
</evidence>
<feature type="domain" description="C2H2-type" evidence="16">
    <location>
        <begin position="1327"/>
        <end position="1354"/>
    </location>
</feature>
<accession>A0A7R8VI35</accession>
<feature type="domain" description="C2H2-type" evidence="16">
    <location>
        <begin position="646"/>
        <end position="673"/>
    </location>
</feature>
<evidence type="ECO:0000256" key="5">
    <source>
        <dbReference type="ARBA" id="ARBA00022723"/>
    </source>
</evidence>
<dbReference type="FunFam" id="3.30.160.60:FF:000060">
    <property type="entry name" value="zinc finger protein 436"/>
    <property type="match status" value="1"/>
</dbReference>
<dbReference type="InterPro" id="IPR050752">
    <property type="entry name" value="C2H2-ZF_domain"/>
</dbReference>
<dbReference type="GO" id="GO:0040029">
    <property type="term" value="P:epigenetic regulation of gene expression"/>
    <property type="evidence" value="ECO:0007669"/>
    <property type="project" value="UniProtKB-ARBA"/>
</dbReference>
<dbReference type="GO" id="GO:0030674">
    <property type="term" value="F:protein-macromolecule adaptor activity"/>
    <property type="evidence" value="ECO:0007669"/>
    <property type="project" value="UniProtKB-ARBA"/>
</dbReference>
<feature type="domain" description="C2H2-type" evidence="16">
    <location>
        <begin position="845"/>
        <end position="872"/>
    </location>
</feature>
<feature type="domain" description="C2H2-type" evidence="16">
    <location>
        <begin position="411"/>
        <end position="438"/>
    </location>
</feature>
<feature type="domain" description="C2H2-type" evidence="16">
    <location>
        <begin position="312"/>
        <end position="339"/>
    </location>
</feature>
<feature type="domain" description="C2H2-type" evidence="16">
    <location>
        <begin position="1443"/>
        <end position="1471"/>
    </location>
</feature>
<dbReference type="EMBL" id="OA565996">
    <property type="protein sequence ID" value="CAD7198098.1"/>
    <property type="molecule type" value="Genomic_DNA"/>
</dbReference>
<feature type="domain" description="C2H2-type" evidence="16">
    <location>
        <begin position="2072"/>
        <end position="2099"/>
    </location>
</feature>
<dbReference type="FunFam" id="3.30.160.60:FF:000100">
    <property type="entry name" value="Zinc finger 45-like"/>
    <property type="match status" value="1"/>
</dbReference>
<dbReference type="PANTHER" id="PTHR24384:SF189">
    <property type="entry name" value="C2H2-TYPE DOMAIN-CONTAINING PROTEIN-RELATED"/>
    <property type="match status" value="1"/>
</dbReference>
<dbReference type="GO" id="GO:0000978">
    <property type="term" value="F:RNA polymerase II cis-regulatory region sequence-specific DNA binding"/>
    <property type="evidence" value="ECO:0007669"/>
    <property type="project" value="TreeGrafter"/>
</dbReference>
<reference evidence="17" key="1">
    <citation type="submission" date="2020-11" db="EMBL/GenBank/DDBJ databases">
        <authorList>
            <person name="Tran Van P."/>
        </authorList>
    </citation>
    <scope>NUCLEOTIDE SEQUENCE</scope>
</reference>
<keyword evidence="13" id="KW-0539">Nucleus</keyword>
<feature type="domain" description="C2H2-type" evidence="16">
    <location>
        <begin position="225"/>
        <end position="252"/>
    </location>
</feature>
<feature type="domain" description="C2H2-type" evidence="16">
    <location>
        <begin position="148"/>
        <end position="175"/>
    </location>
</feature>
<comment type="function">
    <text evidence="1">May be involved in transcriptional regulation.</text>
</comment>
<evidence type="ECO:0000256" key="15">
    <source>
        <dbReference type="PROSITE-ProRule" id="PRU00042"/>
    </source>
</evidence>
<feature type="domain" description="C2H2-type" evidence="16">
    <location>
        <begin position="1386"/>
        <end position="1409"/>
    </location>
</feature>
<dbReference type="PROSITE" id="PS00028">
    <property type="entry name" value="ZINC_FINGER_C2H2_1"/>
    <property type="match status" value="44"/>
</dbReference>
<dbReference type="GO" id="GO:0003682">
    <property type="term" value="F:chromatin binding"/>
    <property type="evidence" value="ECO:0007669"/>
    <property type="project" value="UniProtKB-ARBA"/>
</dbReference>
<dbReference type="FunFam" id="3.30.160.60:FF:000446">
    <property type="entry name" value="Zinc finger protein"/>
    <property type="match status" value="6"/>
</dbReference>
<feature type="domain" description="C2H2-type" evidence="16">
    <location>
        <begin position="1970"/>
        <end position="1992"/>
    </location>
</feature>
<feature type="domain" description="C2H2-type" evidence="16">
    <location>
        <begin position="1084"/>
        <end position="1111"/>
    </location>
</feature>
<evidence type="ECO:0000256" key="9">
    <source>
        <dbReference type="ARBA" id="ARBA00022843"/>
    </source>
</evidence>
<evidence type="ECO:0000256" key="8">
    <source>
        <dbReference type="ARBA" id="ARBA00022833"/>
    </source>
</evidence>
<feature type="domain" description="C2H2-type" evidence="16">
    <location>
        <begin position="507"/>
        <end position="529"/>
    </location>
</feature>
<feature type="domain" description="C2H2-type" evidence="16">
    <location>
        <begin position="354"/>
        <end position="381"/>
    </location>
</feature>
<dbReference type="Pfam" id="PF00096">
    <property type="entry name" value="zf-C2H2"/>
    <property type="match status" value="23"/>
</dbReference>
<feature type="domain" description="C2H2-type" evidence="16">
    <location>
        <begin position="1056"/>
        <end position="1083"/>
    </location>
</feature>
<evidence type="ECO:0000256" key="13">
    <source>
        <dbReference type="ARBA" id="ARBA00023242"/>
    </source>
</evidence>
<evidence type="ECO:0000256" key="12">
    <source>
        <dbReference type="ARBA" id="ARBA00023163"/>
    </source>
</evidence>
<dbReference type="SUPFAM" id="SSF57667">
    <property type="entry name" value="beta-beta-alpha zinc fingers"/>
    <property type="match status" value="26"/>
</dbReference>
<dbReference type="PROSITE" id="PS50157">
    <property type="entry name" value="ZINC_FINGER_C2H2_2"/>
    <property type="match status" value="46"/>
</dbReference>
<feature type="domain" description="C2H2-type" evidence="16">
    <location>
        <begin position="1865"/>
        <end position="1890"/>
    </location>
</feature>
<dbReference type="SMART" id="SM00355">
    <property type="entry name" value="ZnF_C2H2"/>
    <property type="match status" value="49"/>
</dbReference>
<evidence type="ECO:0000256" key="10">
    <source>
        <dbReference type="ARBA" id="ARBA00023015"/>
    </source>
</evidence>
<keyword evidence="12" id="KW-0804">Transcription</keyword>
<feature type="domain" description="C2H2-type" evidence="16">
    <location>
        <begin position="561"/>
        <end position="588"/>
    </location>
</feature>
<feature type="domain" description="C2H2-type" evidence="16">
    <location>
        <begin position="1174"/>
        <end position="1201"/>
    </location>
</feature>
<keyword evidence="9" id="KW-0832">Ubl conjugation</keyword>
<dbReference type="FunFam" id="3.30.160.60:FF:000710">
    <property type="entry name" value="Zinc finger protein 768"/>
    <property type="match status" value="1"/>
</dbReference>
<evidence type="ECO:0000256" key="11">
    <source>
        <dbReference type="ARBA" id="ARBA00023125"/>
    </source>
</evidence>
<dbReference type="InterPro" id="IPR036236">
    <property type="entry name" value="Znf_C2H2_sf"/>
</dbReference>
<dbReference type="GO" id="GO:0000785">
    <property type="term" value="C:chromatin"/>
    <property type="evidence" value="ECO:0007669"/>
    <property type="project" value="UniProtKB-ARBA"/>
</dbReference>
<evidence type="ECO:0000313" key="17">
    <source>
        <dbReference type="EMBL" id="CAD7198098.1"/>
    </source>
</evidence>
<keyword evidence="6" id="KW-0677">Repeat</keyword>
<feature type="domain" description="C2H2-type" evidence="16">
    <location>
        <begin position="816"/>
        <end position="844"/>
    </location>
</feature>
<feature type="domain" description="C2H2-type" evidence="16">
    <location>
        <begin position="1574"/>
        <end position="1609"/>
    </location>
</feature>
<keyword evidence="4" id="KW-1017">Isopeptide bond</keyword>
<feature type="domain" description="C2H2-type" evidence="16">
    <location>
        <begin position="1028"/>
        <end position="1055"/>
    </location>
</feature>
<dbReference type="InterPro" id="IPR013087">
    <property type="entry name" value="Znf_C2H2_type"/>
</dbReference>
<dbReference type="PANTHER" id="PTHR24384">
    <property type="entry name" value="FINGER PUTATIVE TRANSCRIPTION FACTOR FAMILY-RELATED"/>
    <property type="match status" value="1"/>
</dbReference>
<feature type="domain" description="C2H2-type" evidence="16">
    <location>
        <begin position="788"/>
        <end position="815"/>
    </location>
</feature>
<feature type="domain" description="C2H2-type" evidence="16">
    <location>
        <begin position="971"/>
        <end position="998"/>
    </location>
</feature>
<gene>
    <name evidence="17" type="ORF">TDIB3V08_LOCUS4387</name>
</gene>
<sequence length="2103" mass="244586">MWHVPESSMTSLFTCISNEGVRHAVRSQDVSVSTGGQDSTRQIYSVWIQTDDDTEEFLCDIAEGIDGEGVVFVSSAAGKDKLLDGTQLPVENSHDWVKIKEELNNGTMIIDGVDDQTIFYVTPQTIKLMGSRRTVKWPPRSCVGEQLYECQFCLKSFRDGGVLLTHLRCHTGFTPFFCKFCGGKFKLSASLKHHLDTCLAAACAEATADVKKELHPLAKNEQGFFECNYCGKKFKFKANLKEHIRYHTGRPRCKQRCDICTKKFLRRHELLVHLTTDHLDITYMTCDTCNKICISERDLADHMISHSNERPFICLFCGRKFKRKSHLTRHETNHRYQQQGLRPPTPRRKEGLEFKCDLCGKNYSTKRQLQNHGFTHTGERNYKCQHCGKRLGQFGTLKRHIRVVHEGIKDFVCELCQRSFTAKVSLTNHKRIHTGEKPFLCELCGKGGPVVGRSSTVVHLKQSQSLSNSVVSATFKTDVRTSRSERRLRKMKSLVADGNSKEMLGSISCECCSKRFTRKIDLRRHKMCHLQNFEKVSEDNLEDVTDLGGEENIRRVQKCLFHCSECGRNFTLKDSYFRHRRIHTGEKPFTCHVCGKQFRDSGGLARHLKDVHAGIKNFACDLCGRTFASKATKEDHRRIHTGERPYICHSCGKTFRSKASLYIHAKTHTDLYPHACTYCDKQFRRRQELLAHVSTHTGEKPYPCEVCGRFFRVRGELHRHRLIHSDYKAFVCSLCGMNFRQKRTPVESSDSNDEKDESFILDRKDVEWIEKISMMMMQEEEFKEATVYKCTYCSKRLKTRLSLKAHVRIHTDERPFICHVCGKRFRININLIRHVRSVHDGVKSCECDLCGRKFANKRTRDDHRRTHTNERPFVCTKCEAALQDKKPQEGITCIKKSQPTQSDSNINSSEDGFNLDQFAHYKKLYESLMSLDEDVDDENLIVESRSSASGRANWVRRVAAMLEDMESKPIYECEHCGRRLKSRLTLENHVRIHTGEWPFTCHICGKSFRANIGLVRHVRDVHDGVKSSPCDICGRMFANKRTKDDHRRTHTDERPYVCAKCGKAFRTSAALYMHNKFHVDIFPFHCTYCDKKFRLRSHLAPHIRTHTGEKPNCCDICGKGFNQKTELKNHRLIHSETRNFDCSSCGKSFKQKRKCRKQTPPKTTCALKIKQPYFDCEYCGKRLLWRENMKTHLRIHSGERPYTCHVCGGQFRESTLFRLRCNLVVHLTTHTGDKPFMCDMCGQTFGVKHNLTHHRHIHAQDKPFVCTECGAMWLPFEELSQFNLEEVQNLNEGDTVLVIEGGLEDNDAVKIAETKEENKELEKHPTYECNFCGLILTNRNKMKVHLEVHNRDETLSCDESLECDEGFIHKLILEEPVKEGDSNKPFTCHMCTKRFNLRSTALRHVKEVHEHTWGHYCPVCNREFARKGAVDNHMRRHTGEKPYTCKICSKNFMVRSTLTRHLKEVHERLRRHFCKVCGYGFYTRLLLRNHIRTHTDDRPYFCRACGRTFRTRVTLVYHEKLHEVHEHTWGHFCPVCNCAFARKGAVDNHIRIHTGEKPYTCNICMKNFMVRLTLTCHLKEVHEHQVCGYGFYIRLLLKNHMRTHTDDRPFFCSTCRRTFRNRPTLIYHESLHVGDPMTRPLNDNHSINCSECVNKVWKQTHLTTPYGVLHEADIPKWFKNEESESEIVEMPDRPIFECDYCGKILASRENIRVHLRIHTGERPFTCHVCGKCFKAPSGIKRHLKEVHEGVKDQTCEVCSRSFANRRTLEDHLRIHSGERPFVCAACGKTFKTKASLHVHNRSHSDVYPFPCSQCNCKFHTQHSLSVHLLRHTGEKPHACNVCGRRFRIKYELGRHKLVHSEYKPFVCMVCGHSFRQRKYLMNHNKTHHRECFTELIVLYDTKESLMFHIQSHEHENGRKPKEGNSYKSGFKHKRLAHTSFNKSKSRMTALRLNSDEQSMKTSCKQLKQDLTCRICDKVFLRLYHLNRHKKSHVDVIKTELTARPSMECLSCELCGRMFSRKYHLKRHKRTHGADSNMFADESLFHCELCGKNFSCKSTLKSHQVVHTGEKPFTCHICGKRFSQTGLYYHLRHFQTGKIPKEAC</sequence>
<protein>
    <recommendedName>
        <fullName evidence="14">Zinc finger protein 865</fullName>
    </recommendedName>
</protein>
<dbReference type="FunFam" id="3.30.160.60:FF:000202">
    <property type="entry name" value="Zinc finger protein 574"/>
    <property type="match status" value="1"/>
</dbReference>
<feature type="domain" description="C2H2-type" evidence="16">
    <location>
        <begin position="999"/>
        <end position="1027"/>
    </location>
</feature>
<evidence type="ECO:0000256" key="6">
    <source>
        <dbReference type="ARBA" id="ARBA00022737"/>
    </source>
</evidence>
<dbReference type="FunFam" id="3.30.160.60:FF:000096">
    <property type="entry name" value="Zinc finger and BTB domain-containing protein 18 isoform 1"/>
    <property type="match status" value="1"/>
</dbReference>
<feature type="domain" description="C2H2-type" evidence="16">
    <location>
        <begin position="1809"/>
        <end position="1836"/>
    </location>
</feature>
<dbReference type="GO" id="GO:0005634">
    <property type="term" value="C:nucleus"/>
    <property type="evidence" value="ECO:0007669"/>
    <property type="project" value="UniProtKB-SubCell"/>
</dbReference>
<evidence type="ECO:0000256" key="4">
    <source>
        <dbReference type="ARBA" id="ARBA00022499"/>
    </source>
</evidence>
<evidence type="ECO:0000256" key="2">
    <source>
        <dbReference type="ARBA" id="ARBA00004123"/>
    </source>
</evidence>
<dbReference type="SMART" id="SM00614">
    <property type="entry name" value="ZnF_BED"/>
    <property type="match status" value="5"/>
</dbReference>
<dbReference type="FunFam" id="3.30.160.60:FF:000624">
    <property type="entry name" value="zinc finger protein 697"/>
    <property type="match status" value="2"/>
</dbReference>
<feature type="domain" description="C2H2-type" evidence="16">
    <location>
        <begin position="1112"/>
        <end position="1139"/>
    </location>
</feature>
<feature type="domain" description="C2H2-type" evidence="16">
    <location>
        <begin position="1753"/>
        <end position="1780"/>
    </location>
</feature>
<evidence type="ECO:0000256" key="14">
    <source>
        <dbReference type="ARBA" id="ARBA00068876"/>
    </source>
</evidence>
<comment type="subcellular location">
    <subcellularLocation>
        <location evidence="2">Nucleus</location>
    </subcellularLocation>
</comment>
<evidence type="ECO:0000259" key="16">
    <source>
        <dbReference type="PROSITE" id="PS50157"/>
    </source>
</evidence>
<dbReference type="GO" id="GO:0000981">
    <property type="term" value="F:DNA-binding transcription factor activity, RNA polymerase II-specific"/>
    <property type="evidence" value="ECO:0007669"/>
    <property type="project" value="TreeGrafter"/>
</dbReference>
<feature type="domain" description="C2H2-type" evidence="16">
    <location>
        <begin position="1236"/>
        <end position="1263"/>
    </location>
</feature>
<feature type="domain" description="C2H2-type" evidence="16">
    <location>
        <begin position="2009"/>
        <end position="2036"/>
    </location>
</feature>
<feature type="domain" description="C2H2-type" evidence="16">
    <location>
        <begin position="1500"/>
        <end position="1527"/>
    </location>
</feature>
<proteinExistence type="inferred from homology"/>
<comment type="similarity">
    <text evidence="3">Belongs to the krueppel C2H2-type zinc-finger protein family.</text>
</comment>
<feature type="domain" description="C2H2-type" evidence="16">
    <location>
        <begin position="618"/>
        <end position="645"/>
    </location>
</feature>
<dbReference type="FunFam" id="3.30.160.60:FF:000045">
    <property type="entry name" value="ZFP69 zinc finger protein B"/>
    <property type="match status" value="1"/>
</dbReference>
<feature type="domain" description="C2H2-type" evidence="16">
    <location>
        <begin position="1781"/>
        <end position="1808"/>
    </location>
</feature>
<dbReference type="Gene3D" id="3.30.160.60">
    <property type="entry name" value="Classic Zinc Finger"/>
    <property type="match status" value="44"/>
</dbReference>
<feature type="domain" description="C2H2-type" evidence="16">
    <location>
        <begin position="382"/>
        <end position="410"/>
    </location>
</feature>
<keyword evidence="8" id="KW-0862">Zinc</keyword>
<feature type="domain" description="C2H2-type" evidence="16">
    <location>
        <begin position="1837"/>
        <end position="1864"/>
    </location>
</feature>
<dbReference type="FunFam" id="3.30.160.60:FF:000688">
    <property type="entry name" value="zinc finger protein 197 isoform X1"/>
    <property type="match status" value="3"/>
</dbReference>
<dbReference type="FunFam" id="3.30.160.60:FF:000145">
    <property type="entry name" value="Zinc finger protein 574"/>
    <property type="match status" value="1"/>
</dbReference>
<feature type="domain" description="C2H2-type" evidence="16">
    <location>
        <begin position="674"/>
        <end position="701"/>
    </location>
</feature>
<evidence type="ECO:0000256" key="3">
    <source>
        <dbReference type="ARBA" id="ARBA00006991"/>
    </source>
</evidence>
<evidence type="ECO:0000256" key="1">
    <source>
        <dbReference type="ARBA" id="ARBA00003767"/>
    </source>
</evidence>
<feature type="domain" description="C2H2-type" evidence="16">
    <location>
        <begin position="1415"/>
        <end position="1442"/>
    </location>
</feature>
<keyword evidence="11" id="KW-0238">DNA-binding</keyword>
<dbReference type="GO" id="GO:0008270">
    <property type="term" value="F:zinc ion binding"/>
    <property type="evidence" value="ECO:0007669"/>
    <property type="project" value="UniProtKB-KW"/>
</dbReference>
<feature type="domain" description="C2H2-type" evidence="16">
    <location>
        <begin position="284"/>
        <end position="311"/>
    </location>
</feature>
<keyword evidence="10" id="KW-0805">Transcription regulation</keyword>
<feature type="domain" description="C2H2-type" evidence="16">
    <location>
        <begin position="1531"/>
        <end position="1558"/>
    </location>
</feature>
<dbReference type="FunFam" id="3.30.160.60:FF:000690">
    <property type="entry name" value="Zinc finger protein 354C"/>
    <property type="match status" value="1"/>
</dbReference>
<dbReference type="Pfam" id="PF12874">
    <property type="entry name" value="zf-met"/>
    <property type="match status" value="2"/>
</dbReference>
<keyword evidence="7 15" id="KW-0863">Zinc-finger</keyword>
<feature type="domain" description="C2H2-type" evidence="16">
    <location>
        <begin position="702"/>
        <end position="729"/>
    </location>
</feature>
<feature type="domain" description="C2H2-type" evidence="16">
    <location>
        <begin position="589"/>
        <end position="617"/>
    </location>
</feature>
<name>A0A7R8VI35_TIMDO</name>
<keyword evidence="5" id="KW-0479">Metal-binding</keyword>
<feature type="domain" description="C2H2-type" evidence="16">
    <location>
        <begin position="1724"/>
        <end position="1752"/>
    </location>
</feature>
<dbReference type="FunFam" id="3.30.160.60:FF:001289">
    <property type="entry name" value="Zinc finger protein 574"/>
    <property type="match status" value="1"/>
</dbReference>
<organism evidence="17">
    <name type="scientific">Timema douglasi</name>
    <name type="common">Walking stick</name>
    <dbReference type="NCBI Taxonomy" id="61478"/>
    <lineage>
        <taxon>Eukaryota</taxon>
        <taxon>Metazoa</taxon>
        <taxon>Ecdysozoa</taxon>
        <taxon>Arthropoda</taxon>
        <taxon>Hexapoda</taxon>
        <taxon>Insecta</taxon>
        <taxon>Pterygota</taxon>
        <taxon>Neoptera</taxon>
        <taxon>Polyneoptera</taxon>
        <taxon>Phasmatodea</taxon>
        <taxon>Timematodea</taxon>
        <taxon>Timematoidea</taxon>
        <taxon>Timematidae</taxon>
        <taxon>Timema</taxon>
    </lineage>
</organism>
<feature type="domain" description="C2H2-type" evidence="16">
    <location>
        <begin position="2044"/>
        <end position="2071"/>
    </location>
</feature>